<name>A0A383BSE3_9ZZZZ</name>
<dbReference type="Gene3D" id="3.40.50.11980">
    <property type="match status" value="1"/>
</dbReference>
<reference evidence="2" key="1">
    <citation type="submission" date="2018-05" db="EMBL/GenBank/DDBJ databases">
        <authorList>
            <person name="Lanie J.A."/>
            <person name="Ng W.-L."/>
            <person name="Kazmierczak K.M."/>
            <person name="Andrzejewski T.M."/>
            <person name="Davidsen T.M."/>
            <person name="Wayne K.J."/>
            <person name="Tettelin H."/>
            <person name="Glass J.I."/>
            <person name="Rusch D."/>
            <person name="Podicherti R."/>
            <person name="Tsui H.-C.T."/>
            <person name="Winkler M.E."/>
        </authorList>
    </citation>
    <scope>NUCLEOTIDE SEQUENCE</scope>
</reference>
<gene>
    <name evidence="2" type="ORF">METZ01_LOCUS475911</name>
</gene>
<dbReference type="AlphaFoldDB" id="A0A383BSE3"/>
<organism evidence="2">
    <name type="scientific">marine metagenome</name>
    <dbReference type="NCBI Taxonomy" id="408172"/>
    <lineage>
        <taxon>unclassified sequences</taxon>
        <taxon>metagenomes</taxon>
        <taxon>ecological metagenomes</taxon>
    </lineage>
</organism>
<evidence type="ECO:0000256" key="1">
    <source>
        <dbReference type="SAM" id="MobiDB-lite"/>
    </source>
</evidence>
<sequence length="200" mass="23225">MAVNKTPHRKVLLDASNIMHANPDADKDEEGNSIPDGKILSSAFEVYEKLGYTVEAIMKEGAYNWHEKQKFPGLSTLKKLKKSDKLHPVPYDDDKHLLDLMAPEGIVIAWLVTHDKFDDRTRDGKTTKRQRSNYPELPWDEIDKYTRGTEKQKDGTIRSHKHWSVRGTKFYDPEMPKAPKRLFQTKFNELNDTIEDLDRT</sequence>
<protein>
    <recommendedName>
        <fullName evidence="3">RNase NYN domain-containing protein</fullName>
    </recommendedName>
</protein>
<accession>A0A383BSE3</accession>
<proteinExistence type="predicted"/>
<evidence type="ECO:0000313" key="2">
    <source>
        <dbReference type="EMBL" id="SVE23057.1"/>
    </source>
</evidence>
<feature type="non-terminal residue" evidence="2">
    <location>
        <position position="200"/>
    </location>
</feature>
<evidence type="ECO:0008006" key="3">
    <source>
        <dbReference type="Google" id="ProtNLM"/>
    </source>
</evidence>
<dbReference type="EMBL" id="UINC01203001">
    <property type="protein sequence ID" value="SVE23057.1"/>
    <property type="molecule type" value="Genomic_DNA"/>
</dbReference>
<feature type="region of interest" description="Disordered" evidence="1">
    <location>
        <begin position="15"/>
        <end position="34"/>
    </location>
</feature>